<gene>
    <name evidence="1" type="ORF">NCTC10283_02055</name>
</gene>
<dbReference type="AlphaFoldDB" id="A0A376BU73"/>
<proteinExistence type="predicted"/>
<protein>
    <submittedName>
        <fullName evidence="1">P pilus assembly/Cpx signaling pathway, periplasmic inhibitor/zinc-resistance associated protein</fullName>
    </submittedName>
</protein>
<evidence type="ECO:0000313" key="2">
    <source>
        <dbReference type="Proteomes" id="UP000254209"/>
    </source>
</evidence>
<organism evidence="1 2">
    <name type="scientific">Alysiella crassa</name>
    <dbReference type="NCBI Taxonomy" id="153491"/>
    <lineage>
        <taxon>Bacteria</taxon>
        <taxon>Pseudomonadati</taxon>
        <taxon>Pseudomonadota</taxon>
        <taxon>Betaproteobacteria</taxon>
        <taxon>Neisseriales</taxon>
        <taxon>Neisseriaceae</taxon>
        <taxon>Alysiella</taxon>
    </lineage>
</organism>
<reference evidence="1 2" key="1">
    <citation type="submission" date="2018-06" db="EMBL/GenBank/DDBJ databases">
        <authorList>
            <consortium name="Pathogen Informatics"/>
            <person name="Doyle S."/>
        </authorList>
    </citation>
    <scope>NUCLEOTIDE SEQUENCE [LARGE SCALE GENOMIC DNA]</scope>
    <source>
        <strain evidence="1 2">NCTC10283</strain>
    </source>
</reference>
<keyword evidence="2" id="KW-1185">Reference proteome</keyword>
<sequence length="148" mass="17579">MKKLFARPLYYSHYAVLCISMMLMSLHISPIHAAEVRLNCDLRVLELSEPQRNQIRVRRQAYKNEQIRLRREQQNFSNQNNQLVLRNFFAKSAFDNQQAGQIAQQRHQVNMQQTISELSFYHDVFQMLTPKQKDIWLQKCMPSSSGHI</sequence>
<name>A0A376BU73_9NEIS</name>
<dbReference type="Gene3D" id="1.20.120.1490">
    <property type="match status" value="1"/>
</dbReference>
<accession>A0A376BU73</accession>
<dbReference type="OrthoDB" id="8612858at2"/>
<dbReference type="EMBL" id="UFSO01000003">
    <property type="protein sequence ID" value="SSY80496.1"/>
    <property type="molecule type" value="Genomic_DNA"/>
</dbReference>
<dbReference type="RefSeq" id="WP_051968428.1">
    <property type="nucleotide sequence ID" value="NZ_CP091519.2"/>
</dbReference>
<dbReference type="STRING" id="1120980.GCA_000745955_00630"/>
<dbReference type="Proteomes" id="UP000254209">
    <property type="component" value="Unassembled WGS sequence"/>
</dbReference>
<evidence type="ECO:0000313" key="1">
    <source>
        <dbReference type="EMBL" id="SSY80496.1"/>
    </source>
</evidence>